<organism evidence="1">
    <name type="scientific">Anguilla anguilla</name>
    <name type="common">European freshwater eel</name>
    <name type="synonym">Muraena anguilla</name>
    <dbReference type="NCBI Taxonomy" id="7936"/>
    <lineage>
        <taxon>Eukaryota</taxon>
        <taxon>Metazoa</taxon>
        <taxon>Chordata</taxon>
        <taxon>Craniata</taxon>
        <taxon>Vertebrata</taxon>
        <taxon>Euteleostomi</taxon>
        <taxon>Actinopterygii</taxon>
        <taxon>Neopterygii</taxon>
        <taxon>Teleostei</taxon>
        <taxon>Anguilliformes</taxon>
        <taxon>Anguillidae</taxon>
        <taxon>Anguilla</taxon>
    </lineage>
</organism>
<dbReference type="EMBL" id="GBXM01068013">
    <property type="protein sequence ID" value="JAH40564.1"/>
    <property type="molecule type" value="Transcribed_RNA"/>
</dbReference>
<reference evidence="1" key="1">
    <citation type="submission" date="2014-11" db="EMBL/GenBank/DDBJ databases">
        <authorList>
            <person name="Amaro Gonzalez C."/>
        </authorList>
    </citation>
    <scope>NUCLEOTIDE SEQUENCE</scope>
</reference>
<accession>A0A0E9SGQ0</accession>
<evidence type="ECO:0000313" key="1">
    <source>
        <dbReference type="EMBL" id="JAH40564.1"/>
    </source>
</evidence>
<sequence length="25" mass="2787">MADSHGIRIRRPPQLLQVTTGDLVI</sequence>
<name>A0A0E9SGQ0_ANGAN</name>
<proteinExistence type="predicted"/>
<dbReference type="AlphaFoldDB" id="A0A0E9SGQ0"/>
<reference evidence="1" key="2">
    <citation type="journal article" date="2015" name="Fish Shellfish Immunol.">
        <title>Early steps in the European eel (Anguilla anguilla)-Vibrio vulnificus interaction in the gills: Role of the RtxA13 toxin.</title>
        <authorList>
            <person name="Callol A."/>
            <person name="Pajuelo D."/>
            <person name="Ebbesson L."/>
            <person name="Teles M."/>
            <person name="MacKenzie S."/>
            <person name="Amaro C."/>
        </authorList>
    </citation>
    <scope>NUCLEOTIDE SEQUENCE</scope>
</reference>
<protein>
    <submittedName>
        <fullName evidence="1">Uncharacterized protein</fullName>
    </submittedName>
</protein>